<gene>
    <name evidence="6" type="ORF">GCM10007036_04950</name>
</gene>
<dbReference type="Pfam" id="PF00440">
    <property type="entry name" value="TetR_N"/>
    <property type="match status" value="1"/>
</dbReference>
<keyword evidence="2 4" id="KW-0238">DNA-binding</keyword>
<dbReference type="PROSITE" id="PS50977">
    <property type="entry name" value="HTH_TETR_2"/>
    <property type="match status" value="1"/>
</dbReference>
<evidence type="ECO:0000259" key="5">
    <source>
        <dbReference type="PROSITE" id="PS50977"/>
    </source>
</evidence>
<dbReference type="GO" id="GO:0000976">
    <property type="term" value="F:transcription cis-regulatory region binding"/>
    <property type="evidence" value="ECO:0007669"/>
    <property type="project" value="TreeGrafter"/>
</dbReference>
<dbReference type="PRINTS" id="PR00455">
    <property type="entry name" value="HTHTETR"/>
</dbReference>
<dbReference type="SUPFAM" id="SSF46689">
    <property type="entry name" value="Homeodomain-like"/>
    <property type="match status" value="1"/>
</dbReference>
<dbReference type="InterPro" id="IPR050109">
    <property type="entry name" value="HTH-type_TetR-like_transc_reg"/>
</dbReference>
<evidence type="ECO:0000313" key="7">
    <source>
        <dbReference type="Proteomes" id="UP000603912"/>
    </source>
</evidence>
<protein>
    <submittedName>
        <fullName evidence="6">TetR family transcriptional regulator</fullName>
    </submittedName>
</protein>
<dbReference type="PANTHER" id="PTHR30055">
    <property type="entry name" value="HTH-TYPE TRANSCRIPTIONAL REGULATOR RUTR"/>
    <property type="match status" value="1"/>
</dbReference>
<reference evidence="6" key="2">
    <citation type="submission" date="2020-09" db="EMBL/GenBank/DDBJ databases">
        <authorList>
            <person name="Sun Q."/>
            <person name="Zhou Y."/>
        </authorList>
    </citation>
    <scope>NUCLEOTIDE SEQUENCE</scope>
    <source>
        <strain evidence="6">CGMCC 1.12214</strain>
    </source>
</reference>
<evidence type="ECO:0000256" key="3">
    <source>
        <dbReference type="ARBA" id="ARBA00023163"/>
    </source>
</evidence>
<name>A0A917I479_9HYPH</name>
<evidence type="ECO:0000256" key="1">
    <source>
        <dbReference type="ARBA" id="ARBA00023015"/>
    </source>
</evidence>
<dbReference type="FunFam" id="1.10.10.60:FF:000141">
    <property type="entry name" value="TetR family transcriptional regulator"/>
    <property type="match status" value="1"/>
</dbReference>
<dbReference type="RefSeq" id="WP_188516143.1">
    <property type="nucleotide sequence ID" value="NZ_BMES01000001.1"/>
</dbReference>
<dbReference type="InterPro" id="IPR001647">
    <property type="entry name" value="HTH_TetR"/>
</dbReference>
<dbReference type="PANTHER" id="PTHR30055:SF223">
    <property type="entry name" value="HTH-TYPE TRANSCRIPTIONAL REGULATOR UIDR"/>
    <property type="match status" value="1"/>
</dbReference>
<keyword evidence="7" id="KW-1185">Reference proteome</keyword>
<evidence type="ECO:0000313" key="6">
    <source>
        <dbReference type="EMBL" id="GGH09089.1"/>
    </source>
</evidence>
<evidence type="ECO:0000256" key="4">
    <source>
        <dbReference type="PROSITE-ProRule" id="PRU00335"/>
    </source>
</evidence>
<dbReference type="Proteomes" id="UP000603912">
    <property type="component" value="Unassembled WGS sequence"/>
</dbReference>
<proteinExistence type="predicted"/>
<comment type="caution">
    <text evidence="6">The sequence shown here is derived from an EMBL/GenBank/DDBJ whole genome shotgun (WGS) entry which is preliminary data.</text>
</comment>
<dbReference type="AlphaFoldDB" id="A0A917I479"/>
<dbReference type="Pfam" id="PF16859">
    <property type="entry name" value="TetR_C_11"/>
    <property type="match status" value="1"/>
</dbReference>
<dbReference type="Gene3D" id="1.10.357.10">
    <property type="entry name" value="Tetracycline Repressor, domain 2"/>
    <property type="match status" value="1"/>
</dbReference>
<sequence>MPRRSPSPAPTGDAAPAKRDAILAAALDEFVEKGFALARMDAIAGRAGVAKGTLYLYFASKQALLEALIHTNVGSPVAAIGQAALASDKPTAELLRLIFGRIRAEILGTRRREVARLVIAEAGRFPEIAALYHREVITPGLAMLRALAERGVARGEFGSDALVRFPHLAIAPVLVALLWTSFFDGIEPLDVEGMLDAHVGVLMRGLRGGA</sequence>
<dbReference type="InterPro" id="IPR009057">
    <property type="entry name" value="Homeodomain-like_sf"/>
</dbReference>
<dbReference type="EMBL" id="BMES01000001">
    <property type="protein sequence ID" value="GGH09089.1"/>
    <property type="molecule type" value="Genomic_DNA"/>
</dbReference>
<keyword evidence="3" id="KW-0804">Transcription</keyword>
<feature type="domain" description="HTH tetR-type" evidence="5">
    <location>
        <begin position="16"/>
        <end position="76"/>
    </location>
</feature>
<dbReference type="InterPro" id="IPR036271">
    <property type="entry name" value="Tet_transcr_reg_TetR-rel_C_sf"/>
</dbReference>
<accession>A0A917I479</accession>
<organism evidence="6 7">
    <name type="scientific">Alsobacter metallidurans</name>
    <dbReference type="NCBI Taxonomy" id="340221"/>
    <lineage>
        <taxon>Bacteria</taxon>
        <taxon>Pseudomonadati</taxon>
        <taxon>Pseudomonadota</taxon>
        <taxon>Alphaproteobacteria</taxon>
        <taxon>Hyphomicrobiales</taxon>
        <taxon>Alsobacteraceae</taxon>
        <taxon>Alsobacter</taxon>
    </lineage>
</organism>
<feature type="DNA-binding region" description="H-T-H motif" evidence="4">
    <location>
        <begin position="39"/>
        <end position="58"/>
    </location>
</feature>
<keyword evidence="1" id="KW-0805">Transcription regulation</keyword>
<evidence type="ECO:0000256" key="2">
    <source>
        <dbReference type="ARBA" id="ARBA00023125"/>
    </source>
</evidence>
<dbReference type="Gene3D" id="1.10.10.60">
    <property type="entry name" value="Homeodomain-like"/>
    <property type="match status" value="1"/>
</dbReference>
<reference evidence="6" key="1">
    <citation type="journal article" date="2014" name="Int. J. Syst. Evol. Microbiol.">
        <title>Complete genome sequence of Corynebacterium casei LMG S-19264T (=DSM 44701T), isolated from a smear-ripened cheese.</title>
        <authorList>
            <consortium name="US DOE Joint Genome Institute (JGI-PGF)"/>
            <person name="Walter F."/>
            <person name="Albersmeier A."/>
            <person name="Kalinowski J."/>
            <person name="Ruckert C."/>
        </authorList>
    </citation>
    <scope>NUCLEOTIDE SEQUENCE</scope>
    <source>
        <strain evidence="6">CGMCC 1.12214</strain>
    </source>
</reference>
<dbReference type="SUPFAM" id="SSF48498">
    <property type="entry name" value="Tetracyclin repressor-like, C-terminal domain"/>
    <property type="match status" value="1"/>
</dbReference>
<dbReference type="GO" id="GO:0003700">
    <property type="term" value="F:DNA-binding transcription factor activity"/>
    <property type="evidence" value="ECO:0007669"/>
    <property type="project" value="TreeGrafter"/>
</dbReference>
<dbReference type="InterPro" id="IPR011075">
    <property type="entry name" value="TetR_C"/>
</dbReference>